<keyword evidence="3" id="KW-0949">S-adenosyl-L-methionine</keyword>
<dbReference type="Proteomes" id="UP000838756">
    <property type="component" value="Unassembled WGS sequence"/>
</dbReference>
<dbReference type="PANTHER" id="PTHR46165">
    <property type="entry name" value="SET AND MYND DOMAIN-CONTAINING PROTEIN 4"/>
    <property type="match status" value="1"/>
</dbReference>
<organism evidence="4 5">
    <name type="scientific">Pararge aegeria aegeria</name>
    <dbReference type="NCBI Taxonomy" id="348720"/>
    <lineage>
        <taxon>Eukaryota</taxon>
        <taxon>Metazoa</taxon>
        <taxon>Ecdysozoa</taxon>
        <taxon>Arthropoda</taxon>
        <taxon>Hexapoda</taxon>
        <taxon>Insecta</taxon>
        <taxon>Pterygota</taxon>
        <taxon>Neoptera</taxon>
        <taxon>Endopterygota</taxon>
        <taxon>Lepidoptera</taxon>
        <taxon>Glossata</taxon>
        <taxon>Ditrysia</taxon>
        <taxon>Papilionoidea</taxon>
        <taxon>Nymphalidae</taxon>
        <taxon>Satyrinae</taxon>
        <taxon>Satyrini</taxon>
        <taxon>Parargina</taxon>
        <taxon>Pararge</taxon>
    </lineage>
</organism>
<dbReference type="GO" id="GO:0005634">
    <property type="term" value="C:nucleus"/>
    <property type="evidence" value="ECO:0007669"/>
    <property type="project" value="TreeGrafter"/>
</dbReference>
<accession>A0A8S4SJD1</accession>
<keyword evidence="1" id="KW-0489">Methyltransferase</keyword>
<dbReference type="GO" id="GO:0008168">
    <property type="term" value="F:methyltransferase activity"/>
    <property type="evidence" value="ECO:0007669"/>
    <property type="project" value="UniProtKB-KW"/>
</dbReference>
<dbReference type="InterPro" id="IPR011990">
    <property type="entry name" value="TPR-like_helical_dom_sf"/>
</dbReference>
<feature type="non-terminal residue" evidence="4">
    <location>
        <position position="1"/>
    </location>
</feature>
<keyword evidence="5" id="KW-1185">Reference proteome</keyword>
<evidence type="ECO:0000313" key="4">
    <source>
        <dbReference type="EMBL" id="CAH2264113.1"/>
    </source>
</evidence>
<evidence type="ECO:0000313" key="5">
    <source>
        <dbReference type="Proteomes" id="UP000838756"/>
    </source>
</evidence>
<gene>
    <name evidence="4" type="primary">jg23288</name>
    <name evidence="4" type="ORF">PAEG_LOCUS24501</name>
</gene>
<dbReference type="SUPFAM" id="SSF48452">
    <property type="entry name" value="TPR-like"/>
    <property type="match status" value="1"/>
</dbReference>
<comment type="caution">
    <text evidence="4">The sequence shown here is derived from an EMBL/GenBank/DDBJ whole genome shotgun (WGS) entry which is preliminary data.</text>
</comment>
<proteinExistence type="predicted"/>
<name>A0A8S4SJD1_9NEOP</name>
<dbReference type="GO" id="GO:0042826">
    <property type="term" value="F:histone deacetylase binding"/>
    <property type="evidence" value="ECO:0007669"/>
    <property type="project" value="TreeGrafter"/>
</dbReference>
<dbReference type="GO" id="GO:0032259">
    <property type="term" value="P:methylation"/>
    <property type="evidence" value="ECO:0007669"/>
    <property type="project" value="UniProtKB-KW"/>
</dbReference>
<dbReference type="EMBL" id="CAKXAJ010026242">
    <property type="protein sequence ID" value="CAH2264113.1"/>
    <property type="molecule type" value="Genomic_DNA"/>
</dbReference>
<evidence type="ECO:0000256" key="2">
    <source>
        <dbReference type="ARBA" id="ARBA00022679"/>
    </source>
</evidence>
<sequence length="224" mass="26081">KILLQWLQQMQKTYCKKTSELDTALKCDDISLLWRQKGNEKFRNNLVEDSYKCYTNSVLYAKHNGLMYTLALANRSAALLRMKRFEECLSDIDLAIEHGYPIEQRHKLLLRRSDCYVELHQRTKASLSLDAAIQHANSLELSATNSCKYIVLFIFCIDINFVIMNYIHKPRPLKIVLGKGLIYRDNSSKNCEGCSLQILELPFSILISCAEHLCKWYMELKLTF</sequence>
<dbReference type="AlphaFoldDB" id="A0A8S4SJD1"/>
<protein>
    <submittedName>
        <fullName evidence="4">Jg23288 protein</fullName>
    </submittedName>
</protein>
<dbReference type="PANTHER" id="PTHR46165:SF2">
    <property type="entry name" value="SET AND MYND DOMAIN-CONTAINING PROTEIN 4"/>
    <property type="match status" value="1"/>
</dbReference>
<dbReference type="OrthoDB" id="62495at2759"/>
<evidence type="ECO:0000256" key="3">
    <source>
        <dbReference type="ARBA" id="ARBA00022691"/>
    </source>
</evidence>
<reference evidence="4" key="1">
    <citation type="submission" date="2022-03" db="EMBL/GenBank/DDBJ databases">
        <authorList>
            <person name="Lindestad O."/>
        </authorList>
    </citation>
    <scope>NUCLEOTIDE SEQUENCE</scope>
</reference>
<evidence type="ECO:0000256" key="1">
    <source>
        <dbReference type="ARBA" id="ARBA00022603"/>
    </source>
</evidence>
<dbReference type="InterPro" id="IPR052097">
    <property type="entry name" value="SET-MYND_domain_protein"/>
</dbReference>
<keyword evidence="2" id="KW-0808">Transferase</keyword>
<dbReference type="Gene3D" id="1.25.40.10">
    <property type="entry name" value="Tetratricopeptide repeat domain"/>
    <property type="match status" value="1"/>
</dbReference>
<dbReference type="GO" id="GO:0005737">
    <property type="term" value="C:cytoplasm"/>
    <property type="evidence" value="ECO:0007669"/>
    <property type="project" value="TreeGrafter"/>
</dbReference>